<evidence type="ECO:0000259" key="5">
    <source>
        <dbReference type="SMART" id="SM00849"/>
    </source>
</evidence>
<dbReference type="Pfam" id="PF00753">
    <property type="entry name" value="Lactamase_B"/>
    <property type="match status" value="1"/>
</dbReference>
<dbReference type="GO" id="GO:0016787">
    <property type="term" value="F:hydrolase activity"/>
    <property type="evidence" value="ECO:0007669"/>
    <property type="project" value="UniProtKB-KW"/>
</dbReference>
<dbReference type="Proteomes" id="UP001156921">
    <property type="component" value="Unassembled WGS sequence"/>
</dbReference>
<dbReference type="PANTHER" id="PTHR42978:SF6">
    <property type="entry name" value="QUORUM-QUENCHING LACTONASE YTNP-RELATED"/>
    <property type="match status" value="1"/>
</dbReference>
<dbReference type="CDD" id="cd07720">
    <property type="entry name" value="OPHC2-like_MBL-fold"/>
    <property type="match status" value="1"/>
</dbReference>
<feature type="domain" description="Metallo-beta-lactamase" evidence="5">
    <location>
        <begin position="120"/>
        <end position="312"/>
    </location>
</feature>
<dbReference type="InterPro" id="IPR051013">
    <property type="entry name" value="MBL_superfamily_lactonases"/>
</dbReference>
<comment type="similarity">
    <text evidence="1">Belongs to the metallo-beta-lactamase superfamily.</text>
</comment>
<gene>
    <name evidence="6" type="ORF">GCM10007859_14140</name>
</gene>
<evidence type="ECO:0000313" key="7">
    <source>
        <dbReference type="Proteomes" id="UP001156921"/>
    </source>
</evidence>
<dbReference type="SMART" id="SM00849">
    <property type="entry name" value="Lactamase_B"/>
    <property type="match status" value="1"/>
</dbReference>
<reference evidence="7" key="1">
    <citation type="journal article" date="2019" name="Int. J. Syst. Evol. Microbiol.">
        <title>The Global Catalogue of Microorganisms (GCM) 10K type strain sequencing project: providing services to taxonomists for standard genome sequencing and annotation.</title>
        <authorList>
            <consortium name="The Broad Institute Genomics Platform"/>
            <consortium name="The Broad Institute Genome Sequencing Center for Infectious Disease"/>
            <person name="Wu L."/>
            <person name="Ma J."/>
        </authorList>
    </citation>
    <scope>NUCLEOTIDE SEQUENCE [LARGE SCALE GENOMIC DNA]</scope>
    <source>
        <strain evidence="7">NBRC 110107</strain>
    </source>
</reference>
<dbReference type="Gene3D" id="3.60.15.10">
    <property type="entry name" value="Ribonuclease Z/Hydroxyacylglutathione hydrolase-like"/>
    <property type="match status" value="1"/>
</dbReference>
<dbReference type="InterPro" id="IPR001279">
    <property type="entry name" value="Metallo-B-lactamas"/>
</dbReference>
<keyword evidence="2" id="KW-0479">Metal-binding</keyword>
<name>A0ABQ6BJY4_9CAUL</name>
<accession>A0ABQ6BJY4</accession>
<dbReference type="EMBL" id="BSOY01000025">
    <property type="protein sequence ID" value="GLS01400.1"/>
    <property type="molecule type" value="Genomic_DNA"/>
</dbReference>
<sequence>MARATRAPKCSVTVRAPARLPESRLMNAQARLAAASLVLTLFGAACSPGADKAAEPASASALAASRDVHAFRIGALEAVALRDGVISLPNTEADSPWSDTAAATTLLTASGLPGDVISLSVQPLLVRDGDRLVLIDTGAGGRMGTQNQLVTSLRAAGADPTRVTDVLISHAHGDHVGGLVGADGSLTFPGAVVHISAPEWDYMKAGAAQAGEAALLAAVTPRVRPFAAGAQVTPSIKSVALDGHTPGHTGYEVVSGTDRLLYIGDAMHSSVISVQRPEWVNGWDTDSAAGIATRQGMLERGASQSLRIYAPHFPFPGLGRFQRRDDGFVWVPETAAQP</sequence>
<evidence type="ECO:0000256" key="1">
    <source>
        <dbReference type="ARBA" id="ARBA00007749"/>
    </source>
</evidence>
<keyword evidence="4" id="KW-0862">Zinc</keyword>
<protein>
    <submittedName>
        <fullName evidence="6">Hydrolase</fullName>
    </submittedName>
</protein>
<dbReference type="InterPro" id="IPR036866">
    <property type="entry name" value="RibonucZ/Hydroxyglut_hydro"/>
</dbReference>
<keyword evidence="7" id="KW-1185">Reference proteome</keyword>
<evidence type="ECO:0000313" key="6">
    <source>
        <dbReference type="EMBL" id="GLS01400.1"/>
    </source>
</evidence>
<dbReference type="SUPFAM" id="SSF56281">
    <property type="entry name" value="Metallo-hydrolase/oxidoreductase"/>
    <property type="match status" value="1"/>
</dbReference>
<evidence type="ECO:0000256" key="4">
    <source>
        <dbReference type="ARBA" id="ARBA00022833"/>
    </source>
</evidence>
<evidence type="ECO:0000256" key="2">
    <source>
        <dbReference type="ARBA" id="ARBA00022723"/>
    </source>
</evidence>
<comment type="caution">
    <text evidence="6">The sequence shown here is derived from an EMBL/GenBank/DDBJ whole genome shotgun (WGS) entry which is preliminary data.</text>
</comment>
<evidence type="ECO:0000256" key="3">
    <source>
        <dbReference type="ARBA" id="ARBA00022801"/>
    </source>
</evidence>
<organism evidence="6 7">
    <name type="scientific">Brevundimonas denitrificans</name>
    <dbReference type="NCBI Taxonomy" id="1443434"/>
    <lineage>
        <taxon>Bacteria</taxon>
        <taxon>Pseudomonadati</taxon>
        <taxon>Pseudomonadota</taxon>
        <taxon>Alphaproteobacteria</taxon>
        <taxon>Caulobacterales</taxon>
        <taxon>Caulobacteraceae</taxon>
        <taxon>Brevundimonas</taxon>
    </lineage>
</organism>
<proteinExistence type="inferred from homology"/>
<keyword evidence="3 6" id="KW-0378">Hydrolase</keyword>
<dbReference type="PANTHER" id="PTHR42978">
    <property type="entry name" value="QUORUM-QUENCHING LACTONASE YTNP-RELATED-RELATED"/>
    <property type="match status" value="1"/>
</dbReference>